<evidence type="ECO:0000313" key="2">
    <source>
        <dbReference type="Proteomes" id="UP000499080"/>
    </source>
</evidence>
<organism evidence="1 2">
    <name type="scientific">Araneus ventricosus</name>
    <name type="common">Orbweaver spider</name>
    <name type="synonym">Epeira ventricosa</name>
    <dbReference type="NCBI Taxonomy" id="182803"/>
    <lineage>
        <taxon>Eukaryota</taxon>
        <taxon>Metazoa</taxon>
        <taxon>Ecdysozoa</taxon>
        <taxon>Arthropoda</taxon>
        <taxon>Chelicerata</taxon>
        <taxon>Arachnida</taxon>
        <taxon>Araneae</taxon>
        <taxon>Araneomorphae</taxon>
        <taxon>Entelegynae</taxon>
        <taxon>Araneoidea</taxon>
        <taxon>Araneidae</taxon>
        <taxon>Araneus</taxon>
    </lineage>
</organism>
<keyword evidence="2" id="KW-1185">Reference proteome</keyword>
<dbReference type="AlphaFoldDB" id="A0A4Y2QTQ1"/>
<proteinExistence type="predicted"/>
<accession>A0A4Y2QTQ1</accession>
<gene>
    <name evidence="1" type="ORF">AVEN_186721_1</name>
</gene>
<dbReference type="Proteomes" id="UP000499080">
    <property type="component" value="Unassembled WGS sequence"/>
</dbReference>
<evidence type="ECO:0000313" key="1">
    <source>
        <dbReference type="EMBL" id="GBN66616.1"/>
    </source>
</evidence>
<name>A0A4Y2QTQ1_ARAVE</name>
<evidence type="ECO:0008006" key="3">
    <source>
        <dbReference type="Google" id="ProtNLM"/>
    </source>
</evidence>
<sequence length="160" mass="18147">MDKNQLQISSSKSAYILIGKLVRDPTIKWGTKSIKRCCTIKYLGIILDEKHNSAAHVEHQGTKIALTRKRIVRIAGVTWSLKQEYRRILYSTVVERMRMILHGAAAWQQNLSSGQKKLLLMIQRQFPIFINGAYHTTLKAALQSKTGILPFCLRAEQGAV</sequence>
<comment type="caution">
    <text evidence="1">The sequence shown here is derived from an EMBL/GenBank/DDBJ whole genome shotgun (WGS) entry which is preliminary data.</text>
</comment>
<dbReference type="EMBL" id="BGPR01014771">
    <property type="protein sequence ID" value="GBN66616.1"/>
    <property type="molecule type" value="Genomic_DNA"/>
</dbReference>
<protein>
    <recommendedName>
        <fullName evidence="3">Reverse transcriptase domain-containing protein</fullName>
    </recommendedName>
</protein>
<reference evidence="1 2" key="1">
    <citation type="journal article" date="2019" name="Sci. Rep.">
        <title>Orb-weaving spider Araneus ventricosus genome elucidates the spidroin gene catalogue.</title>
        <authorList>
            <person name="Kono N."/>
            <person name="Nakamura H."/>
            <person name="Ohtoshi R."/>
            <person name="Moran D.A.P."/>
            <person name="Shinohara A."/>
            <person name="Yoshida Y."/>
            <person name="Fujiwara M."/>
            <person name="Mori M."/>
            <person name="Tomita M."/>
            <person name="Arakawa K."/>
        </authorList>
    </citation>
    <scope>NUCLEOTIDE SEQUENCE [LARGE SCALE GENOMIC DNA]</scope>
</reference>